<organism evidence="1 2">
    <name type="scientific">candidate division MSBL1 archaeon SCGC-AAA259O05</name>
    <dbReference type="NCBI Taxonomy" id="1698271"/>
    <lineage>
        <taxon>Archaea</taxon>
        <taxon>Methanobacteriati</taxon>
        <taxon>Methanobacteriota</taxon>
        <taxon>candidate division MSBL1</taxon>
    </lineage>
</organism>
<dbReference type="AlphaFoldDB" id="A0A133V3U0"/>
<reference evidence="1 2" key="1">
    <citation type="journal article" date="2016" name="Sci. Rep.">
        <title>Metabolic traits of an uncultured archaeal lineage -MSBL1- from brine pools of the Red Sea.</title>
        <authorList>
            <person name="Mwirichia R."/>
            <person name="Alam I."/>
            <person name="Rashid M."/>
            <person name="Vinu M."/>
            <person name="Ba-Alawi W."/>
            <person name="Anthony Kamau A."/>
            <person name="Kamanda Ngugi D."/>
            <person name="Goker M."/>
            <person name="Klenk H.P."/>
            <person name="Bajic V."/>
            <person name="Stingl U."/>
        </authorList>
    </citation>
    <scope>NUCLEOTIDE SEQUENCE [LARGE SCALE GENOMIC DNA]</scope>
    <source>
        <strain evidence="1">SCGC-AAA259O05</strain>
    </source>
</reference>
<accession>A0A133V3U0</accession>
<dbReference type="InterPro" id="IPR043129">
    <property type="entry name" value="ATPase_NBD"/>
</dbReference>
<gene>
    <name evidence="1" type="ORF">AKJ41_02695</name>
</gene>
<dbReference type="Gene3D" id="3.30.420.40">
    <property type="match status" value="1"/>
</dbReference>
<sequence>MLDPETREWSEELLNKLDLPTDLLPDLKEPGTKIGELKDGYCENMSNNPNIILPASHDTASVVRSAVVLEV</sequence>
<dbReference type="SUPFAM" id="SSF53067">
    <property type="entry name" value="Actin-like ATPase domain"/>
    <property type="match status" value="1"/>
</dbReference>
<evidence type="ECO:0000313" key="1">
    <source>
        <dbReference type="EMBL" id="KXB01100.1"/>
    </source>
</evidence>
<dbReference type="EMBL" id="LHXV01000026">
    <property type="protein sequence ID" value="KXB01100.1"/>
    <property type="molecule type" value="Genomic_DNA"/>
</dbReference>
<name>A0A133V3U0_9EURY</name>
<comment type="caution">
    <text evidence="1">The sequence shown here is derived from an EMBL/GenBank/DDBJ whole genome shotgun (WGS) entry which is preliminary data.</text>
</comment>
<keyword evidence="2" id="KW-1185">Reference proteome</keyword>
<dbReference type="Proteomes" id="UP000070344">
    <property type="component" value="Unassembled WGS sequence"/>
</dbReference>
<evidence type="ECO:0000313" key="2">
    <source>
        <dbReference type="Proteomes" id="UP000070344"/>
    </source>
</evidence>
<protein>
    <recommendedName>
        <fullName evidence="3">Carbohydrate kinase FGGY N-terminal domain-containing protein</fullName>
    </recommendedName>
</protein>
<proteinExistence type="predicted"/>
<evidence type="ECO:0008006" key="3">
    <source>
        <dbReference type="Google" id="ProtNLM"/>
    </source>
</evidence>